<dbReference type="Proteomes" id="UP000562984">
    <property type="component" value="Unassembled WGS sequence"/>
</dbReference>
<dbReference type="EMBL" id="JABEND010000003">
    <property type="protein sequence ID" value="NNG35484.1"/>
    <property type="molecule type" value="Genomic_DNA"/>
</dbReference>
<feature type="domain" description="ABC transporter" evidence="5">
    <location>
        <begin position="25"/>
        <end position="258"/>
    </location>
</feature>
<dbReference type="InterPro" id="IPR017871">
    <property type="entry name" value="ABC_transporter-like_CS"/>
</dbReference>
<evidence type="ECO:0000259" key="5">
    <source>
        <dbReference type="PROSITE" id="PS50893"/>
    </source>
</evidence>
<dbReference type="InterPro" id="IPR027417">
    <property type="entry name" value="P-loop_NTPase"/>
</dbReference>
<dbReference type="Pfam" id="PF00005">
    <property type="entry name" value="ABC_tran"/>
    <property type="match status" value="1"/>
</dbReference>
<keyword evidence="2" id="KW-0813">Transport</keyword>
<accession>A0A849A378</accession>
<evidence type="ECO:0000313" key="6">
    <source>
        <dbReference type="EMBL" id="NNG35484.1"/>
    </source>
</evidence>
<dbReference type="InterPro" id="IPR050153">
    <property type="entry name" value="Metal_Ion_Import_ABC"/>
</dbReference>
<reference evidence="6 7" key="1">
    <citation type="submission" date="2020-05" db="EMBL/GenBank/DDBJ databases">
        <title>Nakamurella sp. DB0629 isolated from air conditioner.</title>
        <authorList>
            <person name="Kim D.H."/>
            <person name="Kim D.-U."/>
        </authorList>
    </citation>
    <scope>NUCLEOTIDE SEQUENCE [LARGE SCALE GENOMIC DNA]</scope>
    <source>
        <strain evidence="6 7">DB0629</strain>
    </source>
</reference>
<sequence>MTERPAVQRLANDHALAASNPTPAVHLRDAGLTFGDRTLWDHLSLDIAPGEFVAVLGPNGAGKTSLLRVLLGMQKLTTGSVTVDGRPVNRGSRRIGYVPQQRNFDPTLPVRARDLVSFGVDGHRWGIPLPSRSRTAAVNRALAQVGATRYADAPVGMLSGGEQQRLRIAQALVTDPSVLLCDEPLLSLDLAHQQAVADLIDKRRKEFDTAVVFVTHEINPILPMVDRVLYLVDGRFRIGAPDEVMTSSVLSELYGAPIDVLHAGDQIVVLGTDHHAHHGEHDVVKAIP</sequence>
<gene>
    <name evidence="6" type="ORF">HKD39_07120</name>
</gene>
<dbReference type="PANTHER" id="PTHR42734:SF17">
    <property type="entry name" value="METAL TRANSPORT SYSTEM ATP-BINDING PROTEIN TM_0124-RELATED"/>
    <property type="match status" value="1"/>
</dbReference>
<evidence type="ECO:0000256" key="4">
    <source>
        <dbReference type="ARBA" id="ARBA00022840"/>
    </source>
</evidence>
<evidence type="ECO:0000313" key="7">
    <source>
        <dbReference type="Proteomes" id="UP000562984"/>
    </source>
</evidence>
<dbReference type="Gene3D" id="3.40.50.300">
    <property type="entry name" value="P-loop containing nucleotide triphosphate hydrolases"/>
    <property type="match status" value="1"/>
</dbReference>
<evidence type="ECO:0000256" key="1">
    <source>
        <dbReference type="ARBA" id="ARBA00005417"/>
    </source>
</evidence>
<dbReference type="AlphaFoldDB" id="A0A849A378"/>
<keyword evidence="4 6" id="KW-0067">ATP-binding</keyword>
<name>A0A849A378_9ACTN</name>
<proteinExistence type="inferred from homology"/>
<keyword evidence="3" id="KW-0547">Nucleotide-binding</keyword>
<dbReference type="PANTHER" id="PTHR42734">
    <property type="entry name" value="METAL TRANSPORT SYSTEM ATP-BINDING PROTEIN TM_0124-RELATED"/>
    <property type="match status" value="1"/>
</dbReference>
<dbReference type="PROSITE" id="PS50893">
    <property type="entry name" value="ABC_TRANSPORTER_2"/>
    <property type="match status" value="1"/>
</dbReference>
<dbReference type="SMART" id="SM00382">
    <property type="entry name" value="AAA"/>
    <property type="match status" value="1"/>
</dbReference>
<dbReference type="CDD" id="cd03235">
    <property type="entry name" value="ABC_Metallic_Cations"/>
    <property type="match status" value="1"/>
</dbReference>
<comment type="similarity">
    <text evidence="1">Belongs to the ABC transporter superfamily.</text>
</comment>
<comment type="caution">
    <text evidence="6">The sequence shown here is derived from an EMBL/GenBank/DDBJ whole genome shotgun (WGS) entry which is preliminary data.</text>
</comment>
<organism evidence="6 7">
    <name type="scientific">Nakamurella aerolata</name>
    <dbReference type="NCBI Taxonomy" id="1656892"/>
    <lineage>
        <taxon>Bacteria</taxon>
        <taxon>Bacillati</taxon>
        <taxon>Actinomycetota</taxon>
        <taxon>Actinomycetes</taxon>
        <taxon>Nakamurellales</taxon>
        <taxon>Nakamurellaceae</taxon>
        <taxon>Nakamurella</taxon>
    </lineage>
</organism>
<evidence type="ECO:0000256" key="2">
    <source>
        <dbReference type="ARBA" id="ARBA00022448"/>
    </source>
</evidence>
<dbReference type="SUPFAM" id="SSF52540">
    <property type="entry name" value="P-loop containing nucleoside triphosphate hydrolases"/>
    <property type="match status" value="1"/>
</dbReference>
<dbReference type="InterPro" id="IPR003439">
    <property type="entry name" value="ABC_transporter-like_ATP-bd"/>
</dbReference>
<dbReference type="PROSITE" id="PS00211">
    <property type="entry name" value="ABC_TRANSPORTER_1"/>
    <property type="match status" value="1"/>
</dbReference>
<keyword evidence="7" id="KW-1185">Reference proteome</keyword>
<dbReference type="GO" id="GO:0005524">
    <property type="term" value="F:ATP binding"/>
    <property type="evidence" value="ECO:0007669"/>
    <property type="project" value="UniProtKB-KW"/>
</dbReference>
<protein>
    <submittedName>
        <fullName evidence="6">ABC transporter ATP-binding protein</fullName>
    </submittedName>
</protein>
<dbReference type="RefSeq" id="WP_171199164.1">
    <property type="nucleotide sequence ID" value="NZ_JABEND010000003.1"/>
</dbReference>
<dbReference type="InterPro" id="IPR003593">
    <property type="entry name" value="AAA+_ATPase"/>
</dbReference>
<dbReference type="GO" id="GO:0016887">
    <property type="term" value="F:ATP hydrolysis activity"/>
    <property type="evidence" value="ECO:0007669"/>
    <property type="project" value="InterPro"/>
</dbReference>
<evidence type="ECO:0000256" key="3">
    <source>
        <dbReference type="ARBA" id="ARBA00022741"/>
    </source>
</evidence>